<evidence type="ECO:0000313" key="2">
    <source>
        <dbReference type="EMBL" id="PHI31734.1"/>
    </source>
</evidence>
<accession>A0A2C6DSD6</accession>
<dbReference type="InterPro" id="IPR050708">
    <property type="entry name" value="T6SS_VgrG/RHS"/>
</dbReference>
<comment type="caution">
    <text evidence="2">The sequence shown here is derived from an EMBL/GenBank/DDBJ whole genome shotgun (WGS) entry which is preliminary data.</text>
</comment>
<proteinExistence type="predicted"/>
<dbReference type="Proteomes" id="UP000224974">
    <property type="component" value="Unassembled WGS sequence"/>
</dbReference>
<feature type="region of interest" description="Disordered" evidence="1">
    <location>
        <begin position="63"/>
        <end position="94"/>
    </location>
</feature>
<dbReference type="Gene3D" id="2.180.10.10">
    <property type="entry name" value="RHS repeat-associated core"/>
    <property type="match status" value="1"/>
</dbReference>
<feature type="compositionally biased region" description="Polar residues" evidence="1">
    <location>
        <begin position="70"/>
        <end position="90"/>
    </location>
</feature>
<keyword evidence="3" id="KW-1185">Reference proteome</keyword>
<sequence>MIETNLRFQGQYADEETGLFYNLNRYYDPALGRYLTADPIKLAGGLNVYIYVDGNPIRRVDPFGLKGMSGQPSNSTGDRNPEPNISSPDGSPSIFRTKLDRQIEELRSGNDIWVDDIYEARNIINNMPDLRPGGGGDYIPGYGYI</sequence>
<organism evidence="2 3">
    <name type="scientific">Budvicia aquatica</name>
    <dbReference type="NCBI Taxonomy" id="82979"/>
    <lineage>
        <taxon>Bacteria</taxon>
        <taxon>Pseudomonadati</taxon>
        <taxon>Pseudomonadota</taxon>
        <taxon>Gammaproteobacteria</taxon>
        <taxon>Enterobacterales</taxon>
        <taxon>Budviciaceae</taxon>
        <taxon>Budvicia</taxon>
    </lineage>
</organism>
<name>A0A2C6DSD6_9GAMM</name>
<dbReference type="EMBL" id="PDDX01000001">
    <property type="protein sequence ID" value="PHI31734.1"/>
    <property type="molecule type" value="Genomic_DNA"/>
</dbReference>
<reference evidence="3" key="1">
    <citation type="submission" date="2017-09" db="EMBL/GenBank/DDBJ databases">
        <title>FDA dAtabase for Regulatory Grade micrObial Sequences (FDA-ARGOS): Supporting development and validation of Infectious Disease Dx tests.</title>
        <authorList>
            <person name="Minogue T."/>
            <person name="Wolcott M."/>
            <person name="Wasieloski L."/>
            <person name="Aguilar W."/>
            <person name="Moore D."/>
            <person name="Tallon L."/>
            <person name="Sadzewicz L."/>
            <person name="Ott S."/>
            <person name="Zhao X."/>
            <person name="Nagaraj S."/>
            <person name="Vavikolanu K."/>
            <person name="Aluvathingal J."/>
            <person name="Nadendla S."/>
            <person name="Sichtig H."/>
        </authorList>
    </citation>
    <scope>NUCLEOTIDE SEQUENCE [LARGE SCALE GENOMIC DNA]</scope>
    <source>
        <strain evidence="3">FDAARGOS_387</strain>
    </source>
</reference>
<dbReference type="NCBIfam" id="TIGR03696">
    <property type="entry name" value="Rhs_assc_core"/>
    <property type="match status" value="1"/>
</dbReference>
<dbReference type="PANTHER" id="PTHR32305">
    <property type="match status" value="1"/>
</dbReference>
<dbReference type="PRINTS" id="PR00394">
    <property type="entry name" value="RHSPROTEIN"/>
</dbReference>
<gene>
    <name evidence="2" type="ORF">CRN84_21580</name>
</gene>
<evidence type="ECO:0000256" key="1">
    <source>
        <dbReference type="SAM" id="MobiDB-lite"/>
    </source>
</evidence>
<dbReference type="OrthoDB" id="7030285at2"/>
<dbReference type="PANTHER" id="PTHR32305:SF15">
    <property type="entry name" value="PROTEIN RHSA-RELATED"/>
    <property type="match status" value="1"/>
</dbReference>
<dbReference type="InterPro" id="IPR022385">
    <property type="entry name" value="Rhs_assc_core"/>
</dbReference>
<protein>
    <recommendedName>
        <fullName evidence="4">Cell wall-associated polypeptide CWBP200</fullName>
    </recommendedName>
</protein>
<evidence type="ECO:0008006" key="4">
    <source>
        <dbReference type="Google" id="ProtNLM"/>
    </source>
</evidence>
<evidence type="ECO:0000313" key="3">
    <source>
        <dbReference type="Proteomes" id="UP000224974"/>
    </source>
</evidence>
<dbReference type="AlphaFoldDB" id="A0A2C6DSD6"/>